<dbReference type="InterPro" id="IPR021296">
    <property type="entry name" value="DUF2868"/>
</dbReference>
<feature type="transmembrane region" description="Helical" evidence="1">
    <location>
        <begin position="265"/>
        <end position="288"/>
    </location>
</feature>
<keyword evidence="1" id="KW-0812">Transmembrane</keyword>
<evidence type="ECO:0000313" key="2">
    <source>
        <dbReference type="EMBL" id="CAA6807231.1"/>
    </source>
</evidence>
<keyword evidence="1" id="KW-0472">Membrane</keyword>
<gene>
    <name evidence="2" type="ORF">HELGO_WM13019</name>
</gene>
<keyword evidence="1" id="KW-1133">Transmembrane helix</keyword>
<evidence type="ECO:0008006" key="3">
    <source>
        <dbReference type="Google" id="ProtNLM"/>
    </source>
</evidence>
<sequence length="467" mass="53296">MQKNNSQFTFKSYLDLAQLLKEYKGNHKENRTFALTQQKKGLKLLITWKDKNLYRVLDEFDSSKYLHYLTLFTSLFGFILLIAGFITGFALLSYSGKEPVNVIYLLLVMVGLPLLSMGLSILSLLTGNLGATLLNHLSPLYYLEKVINFFPFAKKIDFSTLPFSTTLSKWIFLQRLQLFSFLFALGLFFSLVLTVISKDIAFAWSSTLEIDPIAFQGTLAMLAMPWQGFFPSAVPSVELVEVSHYFRLGEKLDVNMVQNADKLGAWWKFLAMATLTYAVFLRLIFWCFTSLGLKAQLKKEFLTLSGVQELLSEFSTPYVSTQAQNVEHHLDISEEEIATTNSTFAMKYHTLLGWNHTSENLLLIEDHFRVKAIEVYVVGGRNSFKEDQKIIANLEKSVLLYVKAWEPPTMDFMDFLDELLNKEELLSVDICPLGTASNNYASESRDLHVWLKKLEQVNSNKLGVIDV</sequence>
<feature type="transmembrane region" description="Helical" evidence="1">
    <location>
        <begin position="104"/>
        <end position="125"/>
    </location>
</feature>
<accession>A0A6S6SXH3</accession>
<feature type="transmembrane region" description="Helical" evidence="1">
    <location>
        <begin position="176"/>
        <end position="196"/>
    </location>
</feature>
<dbReference type="Pfam" id="PF11067">
    <property type="entry name" value="DUF2868"/>
    <property type="match status" value="1"/>
</dbReference>
<protein>
    <recommendedName>
        <fullName evidence="3">DUF2868 domain-containing protein</fullName>
    </recommendedName>
</protein>
<feature type="transmembrane region" description="Helical" evidence="1">
    <location>
        <begin position="65"/>
        <end position="92"/>
    </location>
</feature>
<reference evidence="2" key="1">
    <citation type="submission" date="2020-01" db="EMBL/GenBank/DDBJ databases">
        <authorList>
            <person name="Meier V. D."/>
            <person name="Meier V D."/>
        </authorList>
    </citation>
    <scope>NUCLEOTIDE SEQUENCE</scope>
    <source>
        <strain evidence="2">HLG_WM_MAG_05</strain>
    </source>
</reference>
<name>A0A6S6SXH3_9BACT</name>
<evidence type="ECO:0000256" key="1">
    <source>
        <dbReference type="SAM" id="Phobius"/>
    </source>
</evidence>
<dbReference type="AlphaFoldDB" id="A0A6S6SXH3"/>
<organism evidence="2">
    <name type="scientific">uncultured Sulfurovum sp</name>
    <dbReference type="NCBI Taxonomy" id="269237"/>
    <lineage>
        <taxon>Bacteria</taxon>
        <taxon>Pseudomonadati</taxon>
        <taxon>Campylobacterota</taxon>
        <taxon>Epsilonproteobacteria</taxon>
        <taxon>Campylobacterales</taxon>
        <taxon>Sulfurovaceae</taxon>
        <taxon>Sulfurovum</taxon>
        <taxon>environmental samples</taxon>
    </lineage>
</organism>
<dbReference type="EMBL" id="CACVAU010000025">
    <property type="protein sequence ID" value="CAA6807231.1"/>
    <property type="molecule type" value="Genomic_DNA"/>
</dbReference>
<proteinExistence type="predicted"/>